<accession>D8TLI2</accession>
<keyword evidence="2" id="KW-1185">Reference proteome</keyword>
<name>D8TLI2_VOLCA</name>
<evidence type="ECO:0000313" key="1">
    <source>
        <dbReference type="EMBL" id="EFJ51740.1"/>
    </source>
</evidence>
<reference evidence="1 2" key="1">
    <citation type="journal article" date="2010" name="Science">
        <title>Genomic analysis of organismal complexity in the multicellular green alga Volvox carteri.</title>
        <authorList>
            <person name="Prochnik S.E."/>
            <person name="Umen J."/>
            <person name="Nedelcu A.M."/>
            <person name="Hallmann A."/>
            <person name="Miller S.M."/>
            <person name="Nishii I."/>
            <person name="Ferris P."/>
            <person name="Kuo A."/>
            <person name="Mitros T."/>
            <person name="Fritz-Laylin L.K."/>
            <person name="Hellsten U."/>
            <person name="Chapman J."/>
            <person name="Simakov O."/>
            <person name="Rensing S.A."/>
            <person name="Terry A."/>
            <person name="Pangilinan J."/>
            <person name="Kapitonov V."/>
            <person name="Jurka J."/>
            <person name="Salamov A."/>
            <person name="Shapiro H."/>
            <person name="Schmutz J."/>
            <person name="Grimwood J."/>
            <person name="Lindquist E."/>
            <person name="Lucas S."/>
            <person name="Grigoriev I.V."/>
            <person name="Schmitt R."/>
            <person name="Kirk D."/>
            <person name="Rokhsar D.S."/>
        </authorList>
    </citation>
    <scope>NUCLEOTIDE SEQUENCE [LARGE SCALE GENOMIC DNA]</scope>
    <source>
        <strain evidence="2">f. Nagariensis / Eve</strain>
    </source>
</reference>
<sequence length="243" mass="26441">MFLRDDCSLELPKTFQIDRIPPGNENLCVHHISTLQDPSAMLRRREARAPIVNASNQRSQAHIVFRCCRLAVGRLAVGRLTVGRLAVGRFAVGRLAVGRFAVGRLAVGISPSAFCVSTSRFVVTPAFCLKAARVRGLSSNEAATYVRRLSTVLCTAFCLKAARVRGLSSNEAATYVRRLSTVLCTGLQWSIVEPAPIAKLCLSAAQEDASLWQACQLFAFAMYLGFASHMAIGHVNDTRLFIG</sequence>
<organism evidence="2">
    <name type="scientific">Volvox carteri f. nagariensis</name>
    <dbReference type="NCBI Taxonomy" id="3068"/>
    <lineage>
        <taxon>Eukaryota</taxon>
        <taxon>Viridiplantae</taxon>
        <taxon>Chlorophyta</taxon>
        <taxon>core chlorophytes</taxon>
        <taxon>Chlorophyceae</taxon>
        <taxon>CS clade</taxon>
        <taxon>Chlamydomonadales</taxon>
        <taxon>Volvocaceae</taxon>
        <taxon>Volvox</taxon>
    </lineage>
</organism>
<protein>
    <submittedName>
        <fullName evidence="1">Uncharacterized protein</fullName>
    </submittedName>
</protein>
<dbReference type="GeneID" id="9620251"/>
<dbReference type="EMBL" id="GL378326">
    <property type="protein sequence ID" value="EFJ51740.1"/>
    <property type="molecule type" value="Genomic_DNA"/>
</dbReference>
<evidence type="ECO:0000313" key="2">
    <source>
        <dbReference type="Proteomes" id="UP000001058"/>
    </source>
</evidence>
<dbReference type="InParanoid" id="D8TLI2"/>
<proteinExistence type="predicted"/>
<dbReference type="AlphaFoldDB" id="D8TLI2"/>
<dbReference type="RefSeq" id="XP_002947150.1">
    <property type="nucleotide sequence ID" value="XM_002947104.1"/>
</dbReference>
<gene>
    <name evidence="1" type="ORF">VOLCADRAFT_103381</name>
</gene>
<dbReference type="Proteomes" id="UP000001058">
    <property type="component" value="Unassembled WGS sequence"/>
</dbReference>
<dbReference type="KEGG" id="vcn:VOLCADRAFT_103381"/>